<comment type="caution">
    <text evidence="1">The sequence shown here is derived from an EMBL/GenBank/DDBJ whole genome shotgun (WGS) entry which is preliminary data.</text>
</comment>
<organism evidence="1">
    <name type="scientific">marine sediment metagenome</name>
    <dbReference type="NCBI Taxonomy" id="412755"/>
    <lineage>
        <taxon>unclassified sequences</taxon>
        <taxon>metagenomes</taxon>
        <taxon>ecological metagenomes</taxon>
    </lineage>
</organism>
<dbReference type="EMBL" id="BARS01042177">
    <property type="protein sequence ID" value="GAG40073.1"/>
    <property type="molecule type" value="Genomic_DNA"/>
</dbReference>
<gene>
    <name evidence="1" type="ORF">S01H1_64024</name>
</gene>
<dbReference type="InterPro" id="IPR036390">
    <property type="entry name" value="WH_DNA-bd_sf"/>
</dbReference>
<sequence>ADCRKAGLPEPDFEQRGPHFVVTVWRDWLTEDIIATFGLNDRQKQAINYLKIHGKISNTEYQQVANCIKKTATRDLTDLKGKGVIEQIGSRGPGVHYVITKKRDKIGTMGT</sequence>
<dbReference type="InterPro" id="IPR036388">
    <property type="entry name" value="WH-like_DNA-bd_sf"/>
</dbReference>
<protein>
    <submittedName>
        <fullName evidence="1">Uncharacterized protein</fullName>
    </submittedName>
</protein>
<reference evidence="1" key="1">
    <citation type="journal article" date="2014" name="Front. Microbiol.">
        <title>High frequency of phylogenetically diverse reductive dehalogenase-homologous genes in deep subseafloor sedimentary metagenomes.</title>
        <authorList>
            <person name="Kawai M."/>
            <person name="Futagami T."/>
            <person name="Toyoda A."/>
            <person name="Takaki Y."/>
            <person name="Nishi S."/>
            <person name="Hori S."/>
            <person name="Arai W."/>
            <person name="Tsubouchi T."/>
            <person name="Morono Y."/>
            <person name="Uchiyama I."/>
            <person name="Ito T."/>
            <person name="Fujiyama A."/>
            <person name="Inagaki F."/>
            <person name="Takami H."/>
        </authorList>
    </citation>
    <scope>NUCLEOTIDE SEQUENCE</scope>
    <source>
        <strain evidence="1">Expedition CK06-06</strain>
    </source>
</reference>
<accession>X0XTX9</accession>
<name>X0XTX9_9ZZZZ</name>
<dbReference type="SUPFAM" id="SSF46785">
    <property type="entry name" value="Winged helix' DNA-binding domain"/>
    <property type="match status" value="1"/>
</dbReference>
<proteinExistence type="predicted"/>
<feature type="non-terminal residue" evidence="1">
    <location>
        <position position="1"/>
    </location>
</feature>
<evidence type="ECO:0000313" key="1">
    <source>
        <dbReference type="EMBL" id="GAG40073.1"/>
    </source>
</evidence>
<dbReference type="Gene3D" id="1.10.10.10">
    <property type="entry name" value="Winged helix-like DNA-binding domain superfamily/Winged helix DNA-binding domain"/>
    <property type="match status" value="1"/>
</dbReference>
<dbReference type="AlphaFoldDB" id="X0XTX9"/>